<feature type="compositionally biased region" description="Basic and acidic residues" evidence="1">
    <location>
        <begin position="79"/>
        <end position="92"/>
    </location>
</feature>
<dbReference type="EMBL" id="ML178821">
    <property type="protein sequence ID" value="TFL02804.1"/>
    <property type="molecule type" value="Genomic_DNA"/>
</dbReference>
<reference evidence="2 3" key="1">
    <citation type="journal article" date="2019" name="Nat. Ecol. Evol.">
        <title>Megaphylogeny resolves global patterns of mushroom evolution.</title>
        <authorList>
            <person name="Varga T."/>
            <person name="Krizsan K."/>
            <person name="Foldi C."/>
            <person name="Dima B."/>
            <person name="Sanchez-Garcia M."/>
            <person name="Sanchez-Ramirez S."/>
            <person name="Szollosi G.J."/>
            <person name="Szarkandi J.G."/>
            <person name="Papp V."/>
            <person name="Albert L."/>
            <person name="Andreopoulos W."/>
            <person name="Angelini C."/>
            <person name="Antonin V."/>
            <person name="Barry K.W."/>
            <person name="Bougher N.L."/>
            <person name="Buchanan P."/>
            <person name="Buyck B."/>
            <person name="Bense V."/>
            <person name="Catcheside P."/>
            <person name="Chovatia M."/>
            <person name="Cooper J."/>
            <person name="Damon W."/>
            <person name="Desjardin D."/>
            <person name="Finy P."/>
            <person name="Geml J."/>
            <person name="Haridas S."/>
            <person name="Hughes K."/>
            <person name="Justo A."/>
            <person name="Karasinski D."/>
            <person name="Kautmanova I."/>
            <person name="Kiss B."/>
            <person name="Kocsube S."/>
            <person name="Kotiranta H."/>
            <person name="LaButti K.M."/>
            <person name="Lechner B.E."/>
            <person name="Liimatainen K."/>
            <person name="Lipzen A."/>
            <person name="Lukacs Z."/>
            <person name="Mihaltcheva S."/>
            <person name="Morgado L.N."/>
            <person name="Niskanen T."/>
            <person name="Noordeloos M.E."/>
            <person name="Ohm R.A."/>
            <person name="Ortiz-Santana B."/>
            <person name="Ovrebo C."/>
            <person name="Racz N."/>
            <person name="Riley R."/>
            <person name="Savchenko A."/>
            <person name="Shiryaev A."/>
            <person name="Soop K."/>
            <person name="Spirin V."/>
            <person name="Szebenyi C."/>
            <person name="Tomsovsky M."/>
            <person name="Tulloss R.E."/>
            <person name="Uehling J."/>
            <person name="Grigoriev I.V."/>
            <person name="Vagvolgyi C."/>
            <person name="Papp T."/>
            <person name="Martin F.M."/>
            <person name="Miettinen O."/>
            <person name="Hibbett D.S."/>
            <person name="Nagy L.G."/>
        </authorList>
    </citation>
    <scope>NUCLEOTIDE SEQUENCE [LARGE SCALE GENOMIC DNA]</scope>
    <source>
        <strain evidence="2 3">CBS 309.79</strain>
    </source>
</reference>
<name>A0A5C3QWR9_9AGAR</name>
<evidence type="ECO:0000313" key="2">
    <source>
        <dbReference type="EMBL" id="TFL02804.1"/>
    </source>
</evidence>
<sequence>MYNTVCSGPDSVSFDAELCGLEEVALRRTHTARTSIEVGDLRHKPRDRPPALNEPSESKEEMSSCTVQAAGHSDEEVEQDKTVVKTERHGKE</sequence>
<dbReference type="Proteomes" id="UP000305067">
    <property type="component" value="Unassembled WGS sequence"/>
</dbReference>
<evidence type="ECO:0000313" key="3">
    <source>
        <dbReference type="Proteomes" id="UP000305067"/>
    </source>
</evidence>
<proteinExistence type="predicted"/>
<keyword evidence="3" id="KW-1185">Reference proteome</keyword>
<gene>
    <name evidence="2" type="ORF">BDV98DRAFT_564861</name>
</gene>
<feature type="region of interest" description="Disordered" evidence="1">
    <location>
        <begin position="31"/>
        <end position="92"/>
    </location>
</feature>
<protein>
    <submittedName>
        <fullName evidence="2">Uncharacterized protein</fullName>
    </submittedName>
</protein>
<accession>A0A5C3QWR9</accession>
<dbReference type="AlphaFoldDB" id="A0A5C3QWR9"/>
<organism evidence="2 3">
    <name type="scientific">Pterulicium gracile</name>
    <dbReference type="NCBI Taxonomy" id="1884261"/>
    <lineage>
        <taxon>Eukaryota</taxon>
        <taxon>Fungi</taxon>
        <taxon>Dikarya</taxon>
        <taxon>Basidiomycota</taxon>
        <taxon>Agaricomycotina</taxon>
        <taxon>Agaricomycetes</taxon>
        <taxon>Agaricomycetidae</taxon>
        <taxon>Agaricales</taxon>
        <taxon>Pleurotineae</taxon>
        <taxon>Pterulaceae</taxon>
        <taxon>Pterulicium</taxon>
    </lineage>
</organism>
<evidence type="ECO:0000256" key="1">
    <source>
        <dbReference type="SAM" id="MobiDB-lite"/>
    </source>
</evidence>